<name>A0AAD3H3R8_9STRA</name>
<organism evidence="2 3">
    <name type="scientific">Chaetoceros tenuissimus</name>
    <dbReference type="NCBI Taxonomy" id="426638"/>
    <lineage>
        <taxon>Eukaryota</taxon>
        <taxon>Sar</taxon>
        <taxon>Stramenopiles</taxon>
        <taxon>Ochrophyta</taxon>
        <taxon>Bacillariophyta</taxon>
        <taxon>Coscinodiscophyceae</taxon>
        <taxon>Chaetocerotophycidae</taxon>
        <taxon>Chaetocerotales</taxon>
        <taxon>Chaetocerotaceae</taxon>
        <taxon>Chaetoceros</taxon>
    </lineage>
</organism>
<accession>A0AAD3H3R8</accession>
<protein>
    <submittedName>
        <fullName evidence="2">Uncharacterized protein</fullName>
    </submittedName>
</protein>
<comment type="caution">
    <text evidence="2">The sequence shown here is derived from an EMBL/GenBank/DDBJ whole genome shotgun (WGS) entry which is preliminary data.</text>
</comment>
<reference evidence="2 3" key="1">
    <citation type="journal article" date="2021" name="Sci. Rep.">
        <title>The genome of the diatom Chaetoceros tenuissimus carries an ancient integrated fragment of an extant virus.</title>
        <authorList>
            <person name="Hongo Y."/>
            <person name="Kimura K."/>
            <person name="Takaki Y."/>
            <person name="Yoshida Y."/>
            <person name="Baba S."/>
            <person name="Kobayashi G."/>
            <person name="Nagasaki K."/>
            <person name="Hano T."/>
            <person name="Tomaru Y."/>
        </authorList>
    </citation>
    <scope>NUCLEOTIDE SEQUENCE [LARGE SCALE GENOMIC DNA]</scope>
    <source>
        <strain evidence="2 3">NIES-3715</strain>
    </source>
</reference>
<proteinExistence type="predicted"/>
<dbReference type="AlphaFoldDB" id="A0AAD3H3R8"/>
<gene>
    <name evidence="2" type="ORF">CTEN210_05305</name>
</gene>
<sequence>MSNNRPEPSAPFEPDIPVATPASEENYGRQHSTNNIGEPNESDKYKIKVSDKVIGAAAVAGGVAGLVVAGPVLGIVGAVGAGILATENSKAGDVARASGDVVLSAKDRAKKIDEKHHVVDKTKKATSTFVSKAKEFEKKHHVGEKTGKGLTKGLKFVSKKLKPKE</sequence>
<evidence type="ECO:0000313" key="2">
    <source>
        <dbReference type="EMBL" id="GFH48829.1"/>
    </source>
</evidence>
<dbReference type="EMBL" id="BLLK01000029">
    <property type="protein sequence ID" value="GFH48829.1"/>
    <property type="molecule type" value="Genomic_DNA"/>
</dbReference>
<keyword evidence="3" id="KW-1185">Reference proteome</keyword>
<feature type="region of interest" description="Disordered" evidence="1">
    <location>
        <begin position="1"/>
        <end position="43"/>
    </location>
</feature>
<evidence type="ECO:0000313" key="3">
    <source>
        <dbReference type="Proteomes" id="UP001054902"/>
    </source>
</evidence>
<dbReference type="Proteomes" id="UP001054902">
    <property type="component" value="Unassembled WGS sequence"/>
</dbReference>
<evidence type="ECO:0000256" key="1">
    <source>
        <dbReference type="SAM" id="MobiDB-lite"/>
    </source>
</evidence>